<evidence type="ECO:0000256" key="3">
    <source>
        <dbReference type="ARBA" id="ARBA00023136"/>
    </source>
</evidence>
<evidence type="ECO:0000256" key="1">
    <source>
        <dbReference type="ARBA" id="ARBA00004370"/>
    </source>
</evidence>
<evidence type="ECO:0000256" key="2">
    <source>
        <dbReference type="ARBA" id="ARBA00022692"/>
    </source>
</evidence>
<protein>
    <recommendedName>
        <fullName evidence="9">Ig-like domain-containing protein</fullName>
    </recommendedName>
</protein>
<reference evidence="7" key="2">
    <citation type="submission" date="2025-09" db="UniProtKB">
        <authorList>
            <consortium name="Ensembl"/>
        </authorList>
    </citation>
    <scope>IDENTIFICATION</scope>
</reference>
<dbReference type="STRING" id="56723.ENSLBEP00000003481"/>
<keyword evidence="6" id="KW-0732">Signal</keyword>
<keyword evidence="3 5" id="KW-0472">Membrane</keyword>
<keyword evidence="5" id="KW-1133">Transmembrane helix</keyword>
<sequence length="381" mass="42933">MTSPFSPYLILTALLGFHCEIITVSKVSVKARGSISIPCLYEPPYRNHVKYLCRGHSWLLCSNEVKTNQTEATWKYSISDDTSQRIFTVTINDLEDYTDDTCYWCAVQLKRKKDDGKRFQLSITKDMPSLYVDHQKITAFERGSVTVMCRYKYLKVTEWCRLGSTCVTEQTGSIGGTTVTINETVPNVYNVTMSGLTTACSGWYWCTNGDFQIPVHIMVHKLASTTTEKITVNTKTARTRRTSTQPSFKPKTTLPKNSIKSPEGGESLQDELESSTTVMIVVALVLLLLLVAAAFFVWWRIRHKTTQPGASDTTMGSDTASDPDLLYSTICHNKRKAAHMKNRRPEDSMTYSTIVLKDCVQQEIQPTDGSVIYSTVKTRKK</sequence>
<evidence type="ECO:0000256" key="4">
    <source>
        <dbReference type="SAM" id="MobiDB-lite"/>
    </source>
</evidence>
<dbReference type="Ensembl" id="ENSLBET00000003665.1">
    <property type="protein sequence ID" value="ENSLBEP00000003481.1"/>
    <property type="gene ID" value="ENSLBEG00000002698.1"/>
</dbReference>
<proteinExistence type="predicted"/>
<accession>A0A3Q3EBP2</accession>
<keyword evidence="2 5" id="KW-0812">Transmembrane</keyword>
<evidence type="ECO:0008006" key="9">
    <source>
        <dbReference type="Google" id="ProtNLM"/>
    </source>
</evidence>
<dbReference type="InParanoid" id="A0A3Q3EBP2"/>
<evidence type="ECO:0000256" key="6">
    <source>
        <dbReference type="SAM" id="SignalP"/>
    </source>
</evidence>
<dbReference type="SUPFAM" id="SSF48726">
    <property type="entry name" value="Immunoglobulin"/>
    <property type="match status" value="2"/>
</dbReference>
<evidence type="ECO:0000313" key="8">
    <source>
        <dbReference type="Proteomes" id="UP000261660"/>
    </source>
</evidence>
<reference evidence="7" key="1">
    <citation type="submission" date="2025-08" db="UniProtKB">
        <authorList>
            <consortium name="Ensembl"/>
        </authorList>
    </citation>
    <scope>IDENTIFICATION</scope>
</reference>
<evidence type="ECO:0000313" key="7">
    <source>
        <dbReference type="Ensembl" id="ENSLBEP00000003481.1"/>
    </source>
</evidence>
<dbReference type="GeneTree" id="ENSGT00950000182977"/>
<dbReference type="InterPro" id="IPR013783">
    <property type="entry name" value="Ig-like_fold"/>
</dbReference>
<dbReference type="Proteomes" id="UP000261660">
    <property type="component" value="Unplaced"/>
</dbReference>
<comment type="subcellular location">
    <subcellularLocation>
        <location evidence="1">Membrane</location>
    </subcellularLocation>
</comment>
<dbReference type="GO" id="GO:0004888">
    <property type="term" value="F:transmembrane signaling receptor activity"/>
    <property type="evidence" value="ECO:0007669"/>
    <property type="project" value="TreeGrafter"/>
</dbReference>
<dbReference type="InterPro" id="IPR050671">
    <property type="entry name" value="CD300_family_receptors"/>
</dbReference>
<evidence type="ECO:0000256" key="5">
    <source>
        <dbReference type="SAM" id="Phobius"/>
    </source>
</evidence>
<organism evidence="7 8">
    <name type="scientific">Labrus bergylta</name>
    <name type="common">ballan wrasse</name>
    <dbReference type="NCBI Taxonomy" id="56723"/>
    <lineage>
        <taxon>Eukaryota</taxon>
        <taxon>Metazoa</taxon>
        <taxon>Chordata</taxon>
        <taxon>Craniata</taxon>
        <taxon>Vertebrata</taxon>
        <taxon>Euteleostomi</taxon>
        <taxon>Actinopterygii</taxon>
        <taxon>Neopterygii</taxon>
        <taxon>Teleostei</taxon>
        <taxon>Neoteleostei</taxon>
        <taxon>Acanthomorphata</taxon>
        <taxon>Eupercaria</taxon>
        <taxon>Labriformes</taxon>
        <taxon>Labridae</taxon>
        <taxon>Labrus</taxon>
    </lineage>
</organism>
<feature type="signal peptide" evidence="6">
    <location>
        <begin position="1"/>
        <end position="25"/>
    </location>
</feature>
<dbReference type="PANTHER" id="PTHR11860">
    <property type="entry name" value="POLYMERIC-IMMUNOGLOBULIN RECEPTOR"/>
    <property type="match status" value="1"/>
</dbReference>
<feature type="region of interest" description="Disordered" evidence="4">
    <location>
        <begin position="234"/>
        <end position="268"/>
    </location>
</feature>
<dbReference type="GO" id="GO:0005886">
    <property type="term" value="C:plasma membrane"/>
    <property type="evidence" value="ECO:0007669"/>
    <property type="project" value="TreeGrafter"/>
</dbReference>
<name>A0A3Q3EBP2_9LABR</name>
<feature type="transmembrane region" description="Helical" evidence="5">
    <location>
        <begin position="278"/>
        <end position="299"/>
    </location>
</feature>
<dbReference type="PANTHER" id="PTHR11860:SF118">
    <property type="entry name" value="CMRF35-LIKE MOLECULE 3-RELATED"/>
    <property type="match status" value="1"/>
</dbReference>
<dbReference type="InterPro" id="IPR036179">
    <property type="entry name" value="Ig-like_dom_sf"/>
</dbReference>
<dbReference type="Gene3D" id="2.60.40.10">
    <property type="entry name" value="Immunoglobulins"/>
    <property type="match status" value="2"/>
</dbReference>
<feature type="chain" id="PRO_5018527075" description="Ig-like domain-containing protein" evidence="6">
    <location>
        <begin position="26"/>
        <end position="381"/>
    </location>
</feature>
<keyword evidence="8" id="KW-1185">Reference proteome</keyword>
<dbReference type="AlphaFoldDB" id="A0A3Q3EBP2"/>